<proteinExistence type="predicted"/>
<gene>
    <name evidence="1" type="ORF">SAMN05444392_1151</name>
</gene>
<name>A0A1M5AMP4_9BACL</name>
<protein>
    <submittedName>
        <fullName evidence="1">Uncharacterized protein</fullName>
    </submittedName>
</protein>
<dbReference type="RefSeq" id="WP_073157313.1">
    <property type="nucleotide sequence ID" value="NZ_FQVL01000015.1"/>
</dbReference>
<dbReference type="Proteomes" id="UP000184476">
    <property type="component" value="Unassembled WGS sequence"/>
</dbReference>
<dbReference type="AlphaFoldDB" id="A0A1M5AMP4"/>
<dbReference type="SUPFAM" id="SSF55811">
    <property type="entry name" value="Nudix"/>
    <property type="match status" value="1"/>
</dbReference>
<dbReference type="STRING" id="112248.SAMN05444392_1151"/>
<organism evidence="1 2">
    <name type="scientific">Seinonella peptonophila</name>
    <dbReference type="NCBI Taxonomy" id="112248"/>
    <lineage>
        <taxon>Bacteria</taxon>
        <taxon>Bacillati</taxon>
        <taxon>Bacillota</taxon>
        <taxon>Bacilli</taxon>
        <taxon>Bacillales</taxon>
        <taxon>Thermoactinomycetaceae</taxon>
        <taxon>Seinonella</taxon>
    </lineage>
</organism>
<dbReference type="Gene3D" id="3.90.79.10">
    <property type="entry name" value="Nucleoside Triphosphate Pyrophosphohydrolase"/>
    <property type="match status" value="1"/>
</dbReference>
<dbReference type="InterPro" id="IPR015797">
    <property type="entry name" value="NUDIX_hydrolase-like_dom_sf"/>
</dbReference>
<accession>A0A1M5AMP4</accession>
<reference evidence="1 2" key="1">
    <citation type="submission" date="2016-11" db="EMBL/GenBank/DDBJ databases">
        <authorList>
            <person name="Jaros S."/>
            <person name="Januszkiewicz K."/>
            <person name="Wedrychowicz H."/>
        </authorList>
    </citation>
    <scope>NUCLEOTIDE SEQUENCE [LARGE SCALE GENOMIC DNA]</scope>
    <source>
        <strain evidence="1 2">DSM 44666</strain>
    </source>
</reference>
<evidence type="ECO:0000313" key="2">
    <source>
        <dbReference type="Proteomes" id="UP000184476"/>
    </source>
</evidence>
<sequence length="77" mass="8926">MIYIDPQHVIAYSDGEVRQQFSICSACSIVGGKLILSSESTQLNFFEKDELKQLEMHPAQRIRIRDFFLNSAKTYIR</sequence>
<dbReference type="EMBL" id="FQVL01000015">
    <property type="protein sequence ID" value="SHF31503.1"/>
    <property type="molecule type" value="Genomic_DNA"/>
</dbReference>
<evidence type="ECO:0000313" key="1">
    <source>
        <dbReference type="EMBL" id="SHF31503.1"/>
    </source>
</evidence>
<keyword evidence="2" id="KW-1185">Reference proteome</keyword>